<comment type="caution">
    <text evidence="1">The sequence shown here is derived from an EMBL/GenBank/DDBJ whole genome shotgun (WGS) entry which is preliminary data.</text>
</comment>
<sequence length="310" mass="36116">MERRLNVFNGNAINSGTTPVTLKLSREFRKTHVLSDKTNMNSLNPSLRYRKENLIVKPKVTISGMRDSIIAMHRKPSGNKTSIQKCPPDNANKISIFTLSSIIKNTKFTTNMKNGGNDRLLEIWKDIVKYTPFERINITKGSILLQAHLYAKRFVEWFKINKFDYILVDKDLEALRAIYNSEKVRASIKMKNTSVDSKQKEGMVDQLSKQRYIRHEQYKKAFNPSPTHIVQTYKRVGKFMSTAKVKDIQTNETSVVLLLRTDIRFKVDTNDLLILMDKSCTTHLIDNKKIPVYMNWQIYRERPIDIDFFS</sequence>
<dbReference type="RefSeq" id="XP_015465606.1">
    <property type="nucleotide sequence ID" value="XM_015613583.1"/>
</dbReference>
<dbReference type="GeneID" id="26841763"/>
<proteinExistence type="predicted"/>
<organism evidence="1 2">
    <name type="scientific">Debaryomyces fabryi</name>
    <dbReference type="NCBI Taxonomy" id="58627"/>
    <lineage>
        <taxon>Eukaryota</taxon>
        <taxon>Fungi</taxon>
        <taxon>Dikarya</taxon>
        <taxon>Ascomycota</taxon>
        <taxon>Saccharomycotina</taxon>
        <taxon>Pichiomycetes</taxon>
        <taxon>Debaryomycetaceae</taxon>
        <taxon>Debaryomyces</taxon>
    </lineage>
</organism>
<reference evidence="1 2" key="1">
    <citation type="submission" date="2015-11" db="EMBL/GenBank/DDBJ databases">
        <title>The genome of Debaryomyces fabryi.</title>
        <authorList>
            <person name="Tafer H."/>
            <person name="Lopandic K."/>
        </authorList>
    </citation>
    <scope>NUCLEOTIDE SEQUENCE [LARGE SCALE GENOMIC DNA]</scope>
    <source>
        <strain evidence="1 2">CBS 789</strain>
    </source>
</reference>
<dbReference type="EMBL" id="LMYN01000139">
    <property type="protein sequence ID" value="KRZ99503.1"/>
    <property type="molecule type" value="Genomic_DNA"/>
</dbReference>
<dbReference type="OrthoDB" id="4021680at2759"/>
<dbReference type="AlphaFoldDB" id="A0A0V1PTL6"/>
<name>A0A0V1PTL6_9ASCO</name>
<evidence type="ECO:0000313" key="2">
    <source>
        <dbReference type="Proteomes" id="UP000054251"/>
    </source>
</evidence>
<accession>A0A0V1PTL6</accession>
<evidence type="ECO:0000313" key="1">
    <source>
        <dbReference type="EMBL" id="KRZ99503.1"/>
    </source>
</evidence>
<dbReference type="Proteomes" id="UP000054251">
    <property type="component" value="Unassembled WGS sequence"/>
</dbReference>
<gene>
    <name evidence="1" type="ORF">AC631_04754</name>
</gene>
<protein>
    <submittedName>
        <fullName evidence="1">Uncharacterized protein</fullName>
    </submittedName>
</protein>
<keyword evidence="2" id="KW-1185">Reference proteome</keyword>